<proteinExistence type="predicted"/>
<evidence type="ECO:0000313" key="1">
    <source>
        <dbReference type="EMBL" id="CAA6828978.1"/>
    </source>
</evidence>
<dbReference type="AlphaFoldDB" id="A0A6S6UB45"/>
<dbReference type="EMBL" id="CACVAQ010000451">
    <property type="protein sequence ID" value="CAA6828978.1"/>
    <property type="molecule type" value="Genomic_DNA"/>
</dbReference>
<sequence length="93" mass="10979">MAQTIGHEIFAHAKRYSDRIESLLRKIKKEKLNPEEIVVLIHNIGKEDPIGTHDHILLKKGKKDDYEKYLDELQEQPKIDKELLQKKDFDDKS</sequence>
<gene>
    <name evidence="1" type="ORF">HELGO_WM57216</name>
</gene>
<accession>A0A6S6UB45</accession>
<protein>
    <submittedName>
        <fullName evidence="1">Uncharacterized protein</fullName>
    </submittedName>
</protein>
<organism evidence="1">
    <name type="scientific">uncultured Aureispira sp</name>
    <dbReference type="NCBI Taxonomy" id="1331704"/>
    <lineage>
        <taxon>Bacteria</taxon>
        <taxon>Pseudomonadati</taxon>
        <taxon>Bacteroidota</taxon>
        <taxon>Saprospiria</taxon>
        <taxon>Saprospirales</taxon>
        <taxon>Saprospiraceae</taxon>
        <taxon>Aureispira</taxon>
        <taxon>environmental samples</taxon>
    </lineage>
</organism>
<feature type="non-terminal residue" evidence="1">
    <location>
        <position position="93"/>
    </location>
</feature>
<reference evidence="1" key="1">
    <citation type="submission" date="2020-01" db="EMBL/GenBank/DDBJ databases">
        <authorList>
            <person name="Meier V. D."/>
            <person name="Meier V D."/>
        </authorList>
    </citation>
    <scope>NUCLEOTIDE SEQUENCE</scope>
    <source>
        <strain evidence="1">HLG_WM_MAG_10</strain>
    </source>
</reference>
<name>A0A6S6UB45_9BACT</name>